<keyword evidence="4" id="KW-0863">Zinc-finger</keyword>
<proteinExistence type="predicted"/>
<evidence type="ECO:0000313" key="10">
    <source>
        <dbReference type="Proteomes" id="UP000019804"/>
    </source>
</evidence>
<organism evidence="9 10">
    <name type="scientific">Aspergillus ruber (strain CBS 135680)</name>
    <dbReference type="NCBI Taxonomy" id="1388766"/>
    <lineage>
        <taxon>Eukaryota</taxon>
        <taxon>Fungi</taxon>
        <taxon>Dikarya</taxon>
        <taxon>Ascomycota</taxon>
        <taxon>Pezizomycotina</taxon>
        <taxon>Eurotiomycetes</taxon>
        <taxon>Eurotiomycetidae</taxon>
        <taxon>Eurotiales</taxon>
        <taxon>Aspergillaceae</taxon>
        <taxon>Aspergillus</taxon>
        <taxon>Aspergillus subgen. Aspergillus</taxon>
    </lineage>
</organism>
<feature type="compositionally biased region" description="Basic and acidic residues" evidence="7">
    <location>
        <begin position="217"/>
        <end position="233"/>
    </location>
</feature>
<keyword evidence="10" id="KW-1185">Reference proteome</keyword>
<dbReference type="GO" id="GO:0006351">
    <property type="term" value="P:DNA-templated transcription"/>
    <property type="evidence" value="ECO:0007669"/>
    <property type="project" value="InterPro"/>
</dbReference>
<dbReference type="PANTHER" id="PTHR40626">
    <property type="entry name" value="MIP31509P"/>
    <property type="match status" value="1"/>
</dbReference>
<dbReference type="AlphaFoldDB" id="A0A017SPS5"/>
<dbReference type="Pfam" id="PF04082">
    <property type="entry name" value="Fungal_trans"/>
    <property type="match status" value="1"/>
</dbReference>
<dbReference type="GO" id="GO:0000978">
    <property type="term" value="F:RNA polymerase II cis-regulatory region sequence-specific DNA binding"/>
    <property type="evidence" value="ECO:0007669"/>
    <property type="project" value="InterPro"/>
</dbReference>
<dbReference type="GeneID" id="63695847"/>
<accession>A0A017SPS5</accession>
<feature type="region of interest" description="Disordered" evidence="7">
    <location>
        <begin position="193"/>
        <end position="238"/>
    </location>
</feature>
<name>A0A017SPS5_ASPRC</name>
<keyword evidence="5" id="KW-0862">Zinc</keyword>
<evidence type="ECO:0000256" key="4">
    <source>
        <dbReference type="ARBA" id="ARBA00022771"/>
    </source>
</evidence>
<reference evidence="10" key="1">
    <citation type="journal article" date="2014" name="Nat. Commun.">
        <title>Genomic adaptations of the halophilic Dead Sea filamentous fungus Eurotium rubrum.</title>
        <authorList>
            <person name="Kis-Papo T."/>
            <person name="Weig A.R."/>
            <person name="Riley R."/>
            <person name="Persoh D."/>
            <person name="Salamov A."/>
            <person name="Sun H."/>
            <person name="Lipzen A."/>
            <person name="Wasser S.P."/>
            <person name="Rambold G."/>
            <person name="Grigoriev I.V."/>
            <person name="Nevo E."/>
        </authorList>
    </citation>
    <scope>NUCLEOTIDE SEQUENCE [LARGE SCALE GENOMIC DNA]</scope>
    <source>
        <strain evidence="10">CBS 135680</strain>
    </source>
</reference>
<protein>
    <recommendedName>
        <fullName evidence="8">Xylanolytic transcriptional activator regulatory domain-containing protein</fullName>
    </recommendedName>
</protein>
<evidence type="ECO:0000256" key="7">
    <source>
        <dbReference type="SAM" id="MobiDB-lite"/>
    </source>
</evidence>
<keyword evidence="3" id="KW-0677">Repeat</keyword>
<dbReference type="RefSeq" id="XP_040642499.1">
    <property type="nucleotide sequence ID" value="XM_040780723.1"/>
</dbReference>
<dbReference type="GO" id="GO:0005634">
    <property type="term" value="C:nucleus"/>
    <property type="evidence" value="ECO:0007669"/>
    <property type="project" value="UniProtKB-SubCell"/>
</dbReference>
<sequence length="643" mass="72066">MNPESNTQPFGLNYLDSVCLPPFFEQQPFYPELSIIDPPSISPTTATRQPIGQDQIYLNVELPAGETRPKSQLGSFPDPGRSHVHLAPFIRVSQEDWEWLNAQISRFSSIQLIAPELPSRHAISRYMHGFVNGFHPHFPILHPQTLRFREMAPELVLALAAVGSHYCLESHQGLKLFHLARVIALEQIQQRENDKETAAQPPSDSLQCLTNTPHSTSESDRDDRHDLTTDKGLESSQDNHALTESIQTLFFLMAMATWAGEHRSLVRHAIATQSVLAMLVRQHGLSESPVVPMTWQEWARAESARRTKLIIFCFFDLHTITFNLPSPLMVADIKLRLPCSEMEWKAPDSDSWLAMNERSNRPPFFNDCIAALIQDADAIPACSSLGAHVLIHALLQRIISIQHSMQLQGMENQMIPGMSASLRRALRKWQSAWEQNPESSYSPLDKHGPIAFNSTALFHMAHIRLALDIGPARSLLEQNHTQIAKRLHEQPTLQRGSLLLTAARHATAALCSPVQMGVHFVGRAPSWSVMHAVCSLEYAYVLNQFIQATAYTSLEYPLEADEQNLLMTIKETLREVESSSPKGNPKIIDRAPQLLGAKVVRAWAMILEGMRTWNAVDLISRALFVYADLLEPRGFGGQVGDGT</sequence>
<gene>
    <name evidence="9" type="ORF">EURHEDRAFT_408019</name>
</gene>
<dbReference type="Proteomes" id="UP000019804">
    <property type="component" value="Unassembled WGS sequence"/>
</dbReference>
<dbReference type="STRING" id="1388766.A0A017SPS5"/>
<dbReference type="GO" id="GO:0008270">
    <property type="term" value="F:zinc ion binding"/>
    <property type="evidence" value="ECO:0007669"/>
    <property type="project" value="UniProtKB-KW"/>
</dbReference>
<dbReference type="EMBL" id="KK088412">
    <property type="protein sequence ID" value="EYE98811.1"/>
    <property type="molecule type" value="Genomic_DNA"/>
</dbReference>
<dbReference type="PANTHER" id="PTHR40626:SF10">
    <property type="entry name" value="C2H2-TYPE DOMAIN-CONTAINING PROTEIN"/>
    <property type="match status" value="1"/>
</dbReference>
<dbReference type="OrthoDB" id="1405595at2759"/>
<dbReference type="HOGENOM" id="CLU_007784_2_0_1"/>
<evidence type="ECO:0000256" key="5">
    <source>
        <dbReference type="ARBA" id="ARBA00022833"/>
    </source>
</evidence>
<evidence type="ECO:0000256" key="6">
    <source>
        <dbReference type="ARBA" id="ARBA00023242"/>
    </source>
</evidence>
<evidence type="ECO:0000259" key="8">
    <source>
        <dbReference type="Pfam" id="PF04082"/>
    </source>
</evidence>
<dbReference type="CDD" id="cd12148">
    <property type="entry name" value="fungal_TF_MHR"/>
    <property type="match status" value="1"/>
</dbReference>
<keyword evidence="2" id="KW-0479">Metal-binding</keyword>
<dbReference type="GO" id="GO:0000981">
    <property type="term" value="F:DNA-binding transcription factor activity, RNA polymerase II-specific"/>
    <property type="evidence" value="ECO:0007669"/>
    <property type="project" value="InterPro"/>
</dbReference>
<dbReference type="InterPro" id="IPR051059">
    <property type="entry name" value="VerF-like"/>
</dbReference>
<dbReference type="GO" id="GO:0000785">
    <property type="term" value="C:chromatin"/>
    <property type="evidence" value="ECO:0007669"/>
    <property type="project" value="TreeGrafter"/>
</dbReference>
<evidence type="ECO:0000313" key="9">
    <source>
        <dbReference type="EMBL" id="EYE98811.1"/>
    </source>
</evidence>
<comment type="subcellular location">
    <subcellularLocation>
        <location evidence="1">Nucleus</location>
    </subcellularLocation>
</comment>
<keyword evidence="6" id="KW-0539">Nucleus</keyword>
<evidence type="ECO:0000256" key="3">
    <source>
        <dbReference type="ARBA" id="ARBA00022737"/>
    </source>
</evidence>
<evidence type="ECO:0000256" key="1">
    <source>
        <dbReference type="ARBA" id="ARBA00004123"/>
    </source>
</evidence>
<feature type="compositionally biased region" description="Polar residues" evidence="7">
    <location>
        <begin position="200"/>
        <end position="216"/>
    </location>
</feature>
<feature type="domain" description="Xylanolytic transcriptional activator regulatory" evidence="8">
    <location>
        <begin position="130"/>
        <end position="429"/>
    </location>
</feature>
<dbReference type="InterPro" id="IPR007219">
    <property type="entry name" value="XnlR_reg_dom"/>
</dbReference>
<evidence type="ECO:0000256" key="2">
    <source>
        <dbReference type="ARBA" id="ARBA00022723"/>
    </source>
</evidence>